<dbReference type="Pfam" id="PF24713">
    <property type="entry name" value="TOR1L1_C"/>
    <property type="match status" value="1"/>
</dbReference>
<feature type="compositionally biased region" description="Polar residues" evidence="1">
    <location>
        <begin position="588"/>
        <end position="606"/>
    </location>
</feature>
<protein>
    <submittedName>
        <fullName evidence="3">Microtubule-associated protein TORTIFOLIA1</fullName>
    </submittedName>
</protein>
<dbReference type="InterPro" id="IPR033337">
    <property type="entry name" value="TORTIFOLIA1/SINE1-2"/>
</dbReference>
<evidence type="ECO:0000259" key="2">
    <source>
        <dbReference type="SMART" id="SM01349"/>
    </source>
</evidence>
<dbReference type="SMART" id="SM01349">
    <property type="entry name" value="TOG"/>
    <property type="match status" value="1"/>
</dbReference>
<comment type="caution">
    <text evidence="3">The sequence shown here is derived from an EMBL/GenBank/DDBJ whole genome shotgun (WGS) entry which is preliminary data.</text>
</comment>
<dbReference type="Pfam" id="PF24714">
    <property type="entry name" value="TOR1L1_N"/>
    <property type="match status" value="1"/>
</dbReference>
<dbReference type="Proteomes" id="UP001180020">
    <property type="component" value="Unassembled WGS sequence"/>
</dbReference>
<evidence type="ECO:0000256" key="1">
    <source>
        <dbReference type="SAM" id="MobiDB-lite"/>
    </source>
</evidence>
<feature type="compositionally biased region" description="Low complexity" evidence="1">
    <location>
        <begin position="631"/>
        <end position="641"/>
    </location>
</feature>
<dbReference type="GO" id="GO:0005874">
    <property type="term" value="C:microtubule"/>
    <property type="evidence" value="ECO:0007669"/>
    <property type="project" value="InterPro"/>
</dbReference>
<dbReference type="GO" id="GO:0008017">
    <property type="term" value="F:microtubule binding"/>
    <property type="evidence" value="ECO:0007669"/>
    <property type="project" value="InterPro"/>
</dbReference>
<reference evidence="3" key="2">
    <citation type="submission" date="2023-06" db="EMBL/GenBank/DDBJ databases">
        <authorList>
            <person name="Ma L."/>
            <person name="Liu K.-W."/>
            <person name="Li Z."/>
            <person name="Hsiao Y.-Y."/>
            <person name="Qi Y."/>
            <person name="Fu T."/>
            <person name="Tang G."/>
            <person name="Zhang D."/>
            <person name="Sun W.-H."/>
            <person name="Liu D.-K."/>
            <person name="Li Y."/>
            <person name="Chen G.-Z."/>
            <person name="Liu X.-D."/>
            <person name="Liao X.-Y."/>
            <person name="Jiang Y.-T."/>
            <person name="Yu X."/>
            <person name="Hao Y."/>
            <person name="Huang J."/>
            <person name="Zhao X.-W."/>
            <person name="Ke S."/>
            <person name="Chen Y.-Y."/>
            <person name="Wu W.-L."/>
            <person name="Hsu J.-L."/>
            <person name="Lin Y.-F."/>
            <person name="Huang M.-D."/>
            <person name="Li C.-Y."/>
            <person name="Huang L."/>
            <person name="Wang Z.-W."/>
            <person name="Zhao X."/>
            <person name="Zhong W.-Y."/>
            <person name="Peng D.-H."/>
            <person name="Ahmad S."/>
            <person name="Lan S."/>
            <person name="Zhang J.-S."/>
            <person name="Tsai W.-C."/>
            <person name="Van De Peer Y."/>
            <person name="Liu Z.-J."/>
        </authorList>
    </citation>
    <scope>NUCLEOTIDE SEQUENCE</scope>
    <source>
        <strain evidence="3">CP</strain>
        <tissue evidence="3">Leaves</tissue>
    </source>
</reference>
<feature type="domain" description="TOG" evidence="2">
    <location>
        <begin position="54"/>
        <end position="290"/>
    </location>
</feature>
<dbReference type="InterPro" id="IPR016024">
    <property type="entry name" value="ARM-type_fold"/>
</dbReference>
<dbReference type="InterPro" id="IPR057600">
    <property type="entry name" value="TORTIFOLIA1/SINE1-2_N"/>
</dbReference>
<dbReference type="InterPro" id="IPR034085">
    <property type="entry name" value="TOG"/>
</dbReference>
<dbReference type="PANTHER" id="PTHR31355:SF22">
    <property type="entry name" value="TORTIFOLIA1-LIKE PROTEIN 2"/>
    <property type="match status" value="1"/>
</dbReference>
<feature type="compositionally biased region" description="Polar residues" evidence="1">
    <location>
        <begin position="666"/>
        <end position="679"/>
    </location>
</feature>
<organism evidence="3 4">
    <name type="scientific">Acorus calamus</name>
    <name type="common">Sweet flag</name>
    <dbReference type="NCBI Taxonomy" id="4465"/>
    <lineage>
        <taxon>Eukaryota</taxon>
        <taxon>Viridiplantae</taxon>
        <taxon>Streptophyta</taxon>
        <taxon>Embryophyta</taxon>
        <taxon>Tracheophyta</taxon>
        <taxon>Spermatophyta</taxon>
        <taxon>Magnoliopsida</taxon>
        <taxon>Liliopsida</taxon>
        <taxon>Acoraceae</taxon>
        <taxon>Acorus</taxon>
    </lineage>
</organism>
<dbReference type="EMBL" id="JAUJYO010000005">
    <property type="protein sequence ID" value="KAK1317215.1"/>
    <property type="molecule type" value="Genomic_DNA"/>
</dbReference>
<gene>
    <name evidence="3" type="primary">TOR1</name>
    <name evidence="3" type="ORF">QJS10_CPA05g02474</name>
</gene>
<evidence type="ECO:0000313" key="4">
    <source>
        <dbReference type="Proteomes" id="UP001180020"/>
    </source>
</evidence>
<proteinExistence type="predicted"/>
<evidence type="ECO:0000313" key="3">
    <source>
        <dbReference type="EMBL" id="KAK1317215.1"/>
    </source>
</evidence>
<feature type="region of interest" description="Disordered" evidence="1">
    <location>
        <begin position="588"/>
        <end position="691"/>
    </location>
</feature>
<reference evidence="3" key="1">
    <citation type="journal article" date="2023" name="Nat. Commun.">
        <title>Diploid and tetraploid genomes of Acorus and the evolution of monocots.</title>
        <authorList>
            <person name="Ma L."/>
            <person name="Liu K.W."/>
            <person name="Li Z."/>
            <person name="Hsiao Y.Y."/>
            <person name="Qi Y."/>
            <person name="Fu T."/>
            <person name="Tang G.D."/>
            <person name="Zhang D."/>
            <person name="Sun W.H."/>
            <person name="Liu D.K."/>
            <person name="Li Y."/>
            <person name="Chen G.Z."/>
            <person name="Liu X.D."/>
            <person name="Liao X.Y."/>
            <person name="Jiang Y.T."/>
            <person name="Yu X."/>
            <person name="Hao Y."/>
            <person name="Huang J."/>
            <person name="Zhao X.W."/>
            <person name="Ke S."/>
            <person name="Chen Y.Y."/>
            <person name="Wu W.L."/>
            <person name="Hsu J.L."/>
            <person name="Lin Y.F."/>
            <person name="Huang M.D."/>
            <person name="Li C.Y."/>
            <person name="Huang L."/>
            <person name="Wang Z.W."/>
            <person name="Zhao X."/>
            <person name="Zhong W.Y."/>
            <person name="Peng D.H."/>
            <person name="Ahmad S."/>
            <person name="Lan S."/>
            <person name="Zhang J.S."/>
            <person name="Tsai W.C."/>
            <person name="Van de Peer Y."/>
            <person name="Liu Z.J."/>
        </authorList>
    </citation>
    <scope>NUCLEOTIDE SEQUENCE</scope>
    <source>
        <strain evidence="3">CP</strain>
    </source>
</reference>
<dbReference type="InterPro" id="IPR011989">
    <property type="entry name" value="ARM-like"/>
</dbReference>
<dbReference type="PANTHER" id="PTHR31355">
    <property type="entry name" value="MICROTUBULE-ASSOCIATED PROTEIN TORTIFOLIA1"/>
    <property type="match status" value="1"/>
</dbReference>
<keyword evidence="4" id="KW-1185">Reference proteome</keyword>
<name>A0AAV9EUX4_ACOCL</name>
<dbReference type="SUPFAM" id="SSF48371">
    <property type="entry name" value="ARM repeat"/>
    <property type="match status" value="1"/>
</dbReference>
<sequence>MRSLANPKAKGGGRANPHQVAFELKQRVVAALNKLADRDTYQIGSDELERIAVGLVGPESLAPLLSCVLETDSEQKSSVRKECVRVMGTLARSHGEIMAPHLPKMVGSIVKRLKDSDSVVRDACVETVGVLASKMSGGDEAGNGCFVILVKPLFEVLGEQNRQVQIGSALCLASIVDNATDPPIPVLLRMLTRVVKLMKNQHFMAKPALIELIRSIVQAGGASTEHALSSAMKSIQDALKSSDWTTRKAASMALAGIAACGGSSLGSFKSSCVRVLECCRFDKVKPVRDSVVQALQYWKNFPAIHSPEPSEAGSSTKENLVGGDFTDIASVSDGGWKDTSSRKATPVHSMTGNFSNSVKKRVPLAVKKTCPNYVKKPQRSQTAEWHIEISLPSAHPVSLIDDHEESEGSCVTKTLERTTDDSTRFQQNDYDFQMDDKPYCSSISDFVSGNCDTKRVNVLRDSFEHGNVMKKVVSEPLAEPNDLEDYICSSSTQKRGSLDSTVTHQNSQILSCCCLRSANQLALIQDQLLEIERKQSNLMNLLQLFMGGSMDSLSTLQSKVLNLESAVDRISQDLSHIGNFSNTGSSRLLKKNQSVSSSPRLSTCTPRPSVDAYSRQSSVTSMKNKDLWEETSSSRSRLSTSVKEGSELWGDPTLNIHKNPIAKGAQKSSGRGFQSTGSSQRRKDDLLPPSACNVNAKPNVSESKISFWKHVKDFLRIKDLESAYVEALCSGDDLLVIELMDKTGPVLERLSHETVSEILSTVAQHFANQRFLSSMIPWVQQALGLSNSQASNNLVLPTKTKQELLLAIQAAASRGNLWPLQQGISCRNEAEVTSTLGKMLLKTESKKMER</sequence>
<dbReference type="AlphaFoldDB" id="A0AAV9EUX4"/>
<feature type="region of interest" description="Disordered" evidence="1">
    <location>
        <begin position="333"/>
        <end position="352"/>
    </location>
</feature>
<accession>A0AAV9EUX4</accession>
<dbReference type="Gene3D" id="1.25.10.10">
    <property type="entry name" value="Leucine-rich Repeat Variant"/>
    <property type="match status" value="2"/>
</dbReference>
<dbReference type="InterPro" id="IPR057599">
    <property type="entry name" value="TORTIFOLIA1/TORL1-2_C"/>
</dbReference>